<dbReference type="Gene3D" id="2.40.420.20">
    <property type="match status" value="1"/>
</dbReference>
<evidence type="ECO:0000259" key="7">
    <source>
        <dbReference type="Pfam" id="PF25954"/>
    </source>
</evidence>
<accession>A0ABW7C7P1</accession>
<dbReference type="Pfam" id="PF25954">
    <property type="entry name" value="Beta-barrel_RND_2"/>
    <property type="match status" value="1"/>
</dbReference>
<dbReference type="InterPro" id="IPR006143">
    <property type="entry name" value="RND_pump_MFP"/>
</dbReference>
<evidence type="ECO:0000259" key="8">
    <source>
        <dbReference type="Pfam" id="PF25967"/>
    </source>
</evidence>
<evidence type="ECO:0000259" key="6">
    <source>
        <dbReference type="Pfam" id="PF25881"/>
    </source>
</evidence>
<dbReference type="Gene3D" id="2.40.30.170">
    <property type="match status" value="1"/>
</dbReference>
<comment type="subcellular location">
    <subcellularLocation>
        <location evidence="1">Cell envelope</location>
    </subcellularLocation>
</comment>
<dbReference type="NCBIfam" id="TIGR01730">
    <property type="entry name" value="RND_mfp"/>
    <property type="match status" value="1"/>
</dbReference>
<dbReference type="RefSeq" id="WP_393011282.1">
    <property type="nucleotide sequence ID" value="NZ_JAZAQF010000029.1"/>
</dbReference>
<evidence type="ECO:0000313" key="9">
    <source>
        <dbReference type="EMBL" id="MFG3817162.1"/>
    </source>
</evidence>
<organism evidence="9 10">
    <name type="scientific">Limnothrix redekei LRLZ20PSL1</name>
    <dbReference type="NCBI Taxonomy" id="3112953"/>
    <lineage>
        <taxon>Bacteria</taxon>
        <taxon>Bacillati</taxon>
        <taxon>Cyanobacteriota</taxon>
        <taxon>Cyanophyceae</taxon>
        <taxon>Pseudanabaenales</taxon>
        <taxon>Pseudanabaenaceae</taxon>
        <taxon>Limnothrix</taxon>
    </lineage>
</organism>
<feature type="domain" description="Multidrug resistance protein MdtA-like C-terminal permuted SH3" evidence="8">
    <location>
        <begin position="437"/>
        <end position="493"/>
    </location>
</feature>
<dbReference type="PANTHER" id="PTHR32347:SF14">
    <property type="entry name" value="EFFLUX SYSTEM COMPONENT YKNX-RELATED"/>
    <property type="match status" value="1"/>
</dbReference>
<comment type="caution">
    <text evidence="9">The sequence shown here is derived from an EMBL/GenBank/DDBJ whole genome shotgun (WGS) entry which is preliminary data.</text>
</comment>
<feature type="coiled-coil region" evidence="4">
    <location>
        <begin position="161"/>
        <end position="214"/>
    </location>
</feature>
<dbReference type="InterPro" id="IPR059052">
    <property type="entry name" value="HH_YbhG-like"/>
</dbReference>
<keyword evidence="3 4" id="KW-0175">Coiled coil</keyword>
<evidence type="ECO:0000256" key="4">
    <source>
        <dbReference type="SAM" id="Coils"/>
    </source>
</evidence>
<dbReference type="InterPro" id="IPR050465">
    <property type="entry name" value="UPF0194_transport"/>
</dbReference>
<dbReference type="SUPFAM" id="SSF111369">
    <property type="entry name" value="HlyD-like secretion proteins"/>
    <property type="match status" value="2"/>
</dbReference>
<comment type="similarity">
    <text evidence="2">Belongs to the membrane fusion protein (MFP) (TC 8.A.1) family.</text>
</comment>
<evidence type="ECO:0000256" key="3">
    <source>
        <dbReference type="ARBA" id="ARBA00023054"/>
    </source>
</evidence>
<dbReference type="Gene3D" id="2.40.50.100">
    <property type="match status" value="1"/>
</dbReference>
<feature type="domain" description="YbhG-like alpha-helical hairpin" evidence="6">
    <location>
        <begin position="163"/>
        <end position="274"/>
    </location>
</feature>
<keyword evidence="10" id="KW-1185">Reference proteome</keyword>
<dbReference type="Gene3D" id="6.10.140.1990">
    <property type="match status" value="1"/>
</dbReference>
<protein>
    <submittedName>
        <fullName evidence="9">Efflux RND transporter periplasmic adaptor subunit</fullName>
    </submittedName>
</protein>
<feature type="domain" description="CusB-like beta-barrel" evidence="7">
    <location>
        <begin position="355"/>
        <end position="429"/>
    </location>
</feature>
<evidence type="ECO:0000256" key="1">
    <source>
        <dbReference type="ARBA" id="ARBA00004196"/>
    </source>
</evidence>
<sequence length="515" mass="55472">MSNVLSNLRSRLSRLSGAANLLGNRSTATPRPSDRGRWLKWGLPIVPLLLFSGGNVAAQLTGGARSTTVMLTQPVRRQTVTVTIAANGTIAAERSINLGPKTAGIVKALLVKEGDRVRQGQVIAFMDDADLQGQLMQRQGQLAQQQANLARLMAGNRPQDIAQAEAQLAERQAQLQMLRSGNRPQEIAQAVARSQQAQATLKQRESDYQRYQELFQDGAISAQTLDQKRTDYEVAQRQAIEAAQALALQQAGNRQEDIAQAIARVRQQQEALALLKAGSRVEDVAQAKAQVQSARGDLRSIQTQLQDTKITAPFDGIVIKKYADVGSFVSPSVAGGSESASSSSILILASDRQEVVVNLAEAQIRNIRLNQPVSIRVDAFPDRQFRGRVARIAPKATVSQNVTSFEVYIAIDDARSNQLKAGMNVEAEFEIGQLASALLVPNAAVVRRAEGEGVYILGADRNPVFRKIETGLTVEGSTEVKTGLQGNEQVLVSPPSNLDSGSKGFSILPKAPPPP</sequence>
<dbReference type="Pfam" id="PF25967">
    <property type="entry name" value="RND-MFP_C"/>
    <property type="match status" value="1"/>
</dbReference>
<dbReference type="PRINTS" id="PR01490">
    <property type="entry name" value="RTXTOXIND"/>
</dbReference>
<dbReference type="EMBL" id="JAZAQF010000029">
    <property type="protein sequence ID" value="MFG3817162.1"/>
    <property type="molecule type" value="Genomic_DNA"/>
</dbReference>
<dbReference type="InterPro" id="IPR030190">
    <property type="entry name" value="MacA_alpha-hairpin_sf"/>
</dbReference>
<dbReference type="Pfam" id="PF25881">
    <property type="entry name" value="HH_YBHG"/>
    <property type="match status" value="1"/>
</dbReference>
<gene>
    <name evidence="9" type="ORF">VPK24_05895</name>
</gene>
<evidence type="ECO:0000313" key="10">
    <source>
        <dbReference type="Proteomes" id="UP001604335"/>
    </source>
</evidence>
<evidence type="ECO:0000256" key="2">
    <source>
        <dbReference type="ARBA" id="ARBA00009477"/>
    </source>
</evidence>
<name>A0ABW7C7P1_9CYAN</name>
<reference evidence="10" key="1">
    <citation type="journal article" date="2024" name="Algal Res.">
        <title>Biochemical, toxicological and genomic investigation of a high-biomass producing Limnothrix strain isolated from Italian shallow drinking water reservoir.</title>
        <authorList>
            <person name="Simonazzi M."/>
            <person name="Shishido T.K."/>
            <person name="Delbaje E."/>
            <person name="Wahlsten M."/>
            <person name="Fewer D.P."/>
            <person name="Sivonen K."/>
            <person name="Pezzolesi L."/>
            <person name="Pistocchi R."/>
        </authorList>
    </citation>
    <scope>NUCLEOTIDE SEQUENCE [LARGE SCALE GENOMIC DNA]</scope>
    <source>
        <strain evidence="10">LRLZ20PSL1</strain>
    </source>
</reference>
<proteinExistence type="inferred from homology"/>
<feature type="region of interest" description="Disordered" evidence="5">
    <location>
        <begin position="492"/>
        <end position="515"/>
    </location>
</feature>
<dbReference type="InterPro" id="IPR058792">
    <property type="entry name" value="Beta-barrel_RND_2"/>
</dbReference>
<dbReference type="PANTHER" id="PTHR32347">
    <property type="entry name" value="EFFLUX SYSTEM COMPONENT YKNX-RELATED"/>
    <property type="match status" value="1"/>
</dbReference>
<evidence type="ECO:0000256" key="5">
    <source>
        <dbReference type="SAM" id="MobiDB-lite"/>
    </source>
</evidence>
<dbReference type="InterPro" id="IPR058627">
    <property type="entry name" value="MdtA-like_C"/>
</dbReference>
<dbReference type="Proteomes" id="UP001604335">
    <property type="component" value="Unassembled WGS sequence"/>
</dbReference>